<name>A0A286GT43_9PROT</name>
<evidence type="ECO:0000256" key="2">
    <source>
        <dbReference type="ARBA" id="ARBA00023002"/>
    </source>
</evidence>
<dbReference type="AlphaFoldDB" id="A0A286GT43"/>
<dbReference type="GO" id="GO:0016491">
    <property type="term" value="F:oxidoreductase activity"/>
    <property type="evidence" value="ECO:0007669"/>
    <property type="project" value="UniProtKB-KW"/>
</dbReference>
<accession>A0A286GT43</accession>
<reference evidence="3 4" key="1">
    <citation type="submission" date="2017-09" db="EMBL/GenBank/DDBJ databases">
        <authorList>
            <person name="Ehlers B."/>
            <person name="Leendertz F.H."/>
        </authorList>
    </citation>
    <scope>NUCLEOTIDE SEQUENCE [LARGE SCALE GENOMIC DNA]</scope>
    <source>
        <strain evidence="3 4">USBA 140</strain>
    </source>
</reference>
<dbReference type="Proteomes" id="UP000219621">
    <property type="component" value="Unassembled WGS sequence"/>
</dbReference>
<dbReference type="SUPFAM" id="SSF51735">
    <property type="entry name" value="NAD(P)-binding Rossmann-fold domains"/>
    <property type="match status" value="1"/>
</dbReference>
<keyword evidence="2" id="KW-0560">Oxidoreductase</keyword>
<dbReference type="Pfam" id="PF00106">
    <property type="entry name" value="adh_short"/>
    <property type="match status" value="1"/>
</dbReference>
<dbReference type="OrthoDB" id="335726at2"/>
<evidence type="ECO:0000313" key="4">
    <source>
        <dbReference type="Proteomes" id="UP000219621"/>
    </source>
</evidence>
<protein>
    <submittedName>
        <fullName evidence="3">Short-chain dehydrogenase</fullName>
    </submittedName>
</protein>
<dbReference type="PROSITE" id="PS00061">
    <property type="entry name" value="ADH_SHORT"/>
    <property type="match status" value="1"/>
</dbReference>
<sequence length="253" mass="26156">MSGETVLILGATSAIAERFARLRAADGDRLLLVGRDAGRLDAIATDLKARGADPATATLALDLAAPAEGFAAAFAAMTAALGGHVDVVLVAYGQLGDAAVTTADADPAAVVDLLTVNMTSACAWASVAAAHMERRGRGTIAAIGSVAGDRGRRSNYVYGAAKGGLALFMEGLAHRFAGTAVRVVTVKPGFVDTPMTAGMAKGGPLWATPDAVAADIDRAIAKGRPVLYTPWFWRIIMTIIRALPRPIFNRMKI</sequence>
<dbReference type="RefSeq" id="WP_097280474.1">
    <property type="nucleotide sequence ID" value="NZ_OCNJ01000008.1"/>
</dbReference>
<dbReference type="InterPro" id="IPR036291">
    <property type="entry name" value="NAD(P)-bd_dom_sf"/>
</dbReference>
<proteinExistence type="inferred from homology"/>
<dbReference type="InterPro" id="IPR020904">
    <property type="entry name" value="Sc_DH/Rdtase_CS"/>
</dbReference>
<gene>
    <name evidence="3" type="ORF">SAMN05421508_10866</name>
</gene>
<organism evidence="3 4">
    <name type="scientific">Caenispirillum bisanense</name>
    <dbReference type="NCBI Taxonomy" id="414052"/>
    <lineage>
        <taxon>Bacteria</taxon>
        <taxon>Pseudomonadati</taxon>
        <taxon>Pseudomonadota</taxon>
        <taxon>Alphaproteobacteria</taxon>
        <taxon>Rhodospirillales</taxon>
        <taxon>Novispirillaceae</taxon>
        <taxon>Caenispirillum</taxon>
    </lineage>
</organism>
<dbReference type="InterPro" id="IPR002347">
    <property type="entry name" value="SDR_fam"/>
</dbReference>
<dbReference type="PRINTS" id="PR00081">
    <property type="entry name" value="GDHRDH"/>
</dbReference>
<keyword evidence="4" id="KW-1185">Reference proteome</keyword>
<evidence type="ECO:0000313" key="3">
    <source>
        <dbReference type="EMBL" id="SOD98731.1"/>
    </source>
</evidence>
<dbReference type="EMBL" id="OCNJ01000008">
    <property type="protein sequence ID" value="SOD98731.1"/>
    <property type="molecule type" value="Genomic_DNA"/>
</dbReference>
<dbReference type="GO" id="GO:0016020">
    <property type="term" value="C:membrane"/>
    <property type="evidence" value="ECO:0007669"/>
    <property type="project" value="TreeGrafter"/>
</dbReference>
<dbReference type="PANTHER" id="PTHR44196">
    <property type="entry name" value="DEHYDROGENASE/REDUCTASE SDR FAMILY MEMBER 7B"/>
    <property type="match status" value="1"/>
</dbReference>
<dbReference type="Gene3D" id="3.40.50.720">
    <property type="entry name" value="NAD(P)-binding Rossmann-like Domain"/>
    <property type="match status" value="1"/>
</dbReference>
<evidence type="ECO:0000256" key="1">
    <source>
        <dbReference type="ARBA" id="ARBA00006484"/>
    </source>
</evidence>
<dbReference type="PANTHER" id="PTHR44196:SF1">
    <property type="entry name" value="DEHYDROGENASE_REDUCTASE SDR FAMILY MEMBER 7B"/>
    <property type="match status" value="1"/>
</dbReference>
<dbReference type="NCBIfam" id="NF005489">
    <property type="entry name" value="PRK07102.1"/>
    <property type="match status" value="1"/>
</dbReference>
<comment type="similarity">
    <text evidence="1">Belongs to the short-chain dehydrogenases/reductases (SDR) family.</text>
</comment>